<dbReference type="AlphaFoldDB" id="A0A955I3P4"/>
<comment type="caution">
    <text evidence="2">The sequence shown here is derived from an EMBL/GenBank/DDBJ whole genome shotgun (WGS) entry which is preliminary data.</text>
</comment>
<keyword evidence="1" id="KW-0472">Membrane</keyword>
<reference evidence="2" key="2">
    <citation type="journal article" date="2021" name="Microbiome">
        <title>Successional dynamics and alternative stable states in a saline activated sludge microbial community over 9 years.</title>
        <authorList>
            <person name="Wang Y."/>
            <person name="Ye J."/>
            <person name="Ju F."/>
            <person name="Liu L."/>
            <person name="Boyd J.A."/>
            <person name="Deng Y."/>
            <person name="Parks D.H."/>
            <person name="Jiang X."/>
            <person name="Yin X."/>
            <person name="Woodcroft B.J."/>
            <person name="Tyson G.W."/>
            <person name="Hugenholtz P."/>
            <person name="Polz M.F."/>
            <person name="Zhang T."/>
        </authorList>
    </citation>
    <scope>NUCLEOTIDE SEQUENCE</scope>
    <source>
        <strain evidence="2">HKST-UBA17</strain>
    </source>
</reference>
<proteinExistence type="predicted"/>
<dbReference type="Proteomes" id="UP000741282">
    <property type="component" value="Unassembled WGS sequence"/>
</dbReference>
<keyword evidence="1" id="KW-1133">Transmembrane helix</keyword>
<reference evidence="2" key="1">
    <citation type="submission" date="2020-04" db="EMBL/GenBank/DDBJ databases">
        <authorList>
            <person name="Zhang T."/>
        </authorList>
    </citation>
    <scope>NUCLEOTIDE SEQUENCE</scope>
    <source>
        <strain evidence="2">HKST-UBA17</strain>
    </source>
</reference>
<organism evidence="2 3">
    <name type="scientific">Candidatus Dojkabacteria bacterium</name>
    <dbReference type="NCBI Taxonomy" id="2099670"/>
    <lineage>
        <taxon>Bacteria</taxon>
        <taxon>Candidatus Dojkabacteria</taxon>
    </lineage>
</organism>
<feature type="transmembrane region" description="Helical" evidence="1">
    <location>
        <begin position="72"/>
        <end position="90"/>
    </location>
</feature>
<dbReference type="EMBL" id="JAGQLN010000042">
    <property type="protein sequence ID" value="MCA9377274.1"/>
    <property type="molecule type" value="Genomic_DNA"/>
</dbReference>
<evidence type="ECO:0000313" key="3">
    <source>
        <dbReference type="Proteomes" id="UP000741282"/>
    </source>
</evidence>
<gene>
    <name evidence="2" type="ORF">KC685_05150</name>
</gene>
<evidence type="ECO:0000313" key="2">
    <source>
        <dbReference type="EMBL" id="MCA9377274.1"/>
    </source>
</evidence>
<sequence length="373" mass="42101">MQKKLSFKTYSIALGLGIIFTLLSLIVAQGKYGGMMYHERFGWPAQFYSVSRNIDWSELPSTPIPFNQSFNFIKGFVNVLVYSSVFYLIFNVIESIKAKKNQVIIISSFVLGLTLIMIFGFSIYNNVNTSVDEVPVDKLDSSFDQNDMDFDDNPIVFIDDETQLPVSDDVTLTDAKYNNGELLISLKYSGCSPHKFKLYIGSNWTDSEPSVVPVSIYHYSDGACEIMGESTERFSVYDLFNVLDKEVAEGQKLILSISDTSRKNIEVEIENSFNDSFSQEFAKEALLSAHPNISDEMNALPAKSLYFSRKDDHWTAVYTAEGSGVLQIFEAVCYKITGDGSVSELGQYKHEPYMSYILTDINNLDEETCTIRE</sequence>
<feature type="transmembrane region" description="Helical" evidence="1">
    <location>
        <begin position="102"/>
        <end position="124"/>
    </location>
</feature>
<accession>A0A955I3P4</accession>
<evidence type="ECO:0000256" key="1">
    <source>
        <dbReference type="SAM" id="Phobius"/>
    </source>
</evidence>
<keyword evidence="1" id="KW-0812">Transmembrane</keyword>
<protein>
    <submittedName>
        <fullName evidence="2">Uncharacterized protein</fullName>
    </submittedName>
</protein>
<name>A0A955I3P4_9BACT</name>